<evidence type="ECO:0000313" key="3">
    <source>
        <dbReference type="Proteomes" id="UP000681526"/>
    </source>
</evidence>
<protein>
    <recommendedName>
        <fullName evidence="4">Holin-like toxin</fullName>
    </recommendedName>
</protein>
<feature type="transmembrane region" description="Helical" evidence="1">
    <location>
        <begin position="6"/>
        <end position="23"/>
    </location>
</feature>
<evidence type="ECO:0008006" key="4">
    <source>
        <dbReference type="Google" id="ProtNLM"/>
    </source>
</evidence>
<keyword evidence="1" id="KW-1133">Transmembrane helix</keyword>
<dbReference type="InterPro" id="IPR031616">
    <property type="entry name" value="BsrE-like"/>
</dbReference>
<sequence>MDVYQALALMISFGSLVAFIMSHKKK</sequence>
<dbReference type="Proteomes" id="UP000681526">
    <property type="component" value="Unassembled WGS sequence"/>
</dbReference>
<organism evidence="2 3">
    <name type="scientific">Thermobacillus xylanilyticus</name>
    <dbReference type="NCBI Taxonomy" id="76633"/>
    <lineage>
        <taxon>Bacteria</taxon>
        <taxon>Bacillati</taxon>
        <taxon>Bacillota</taxon>
        <taxon>Bacilli</taxon>
        <taxon>Bacillales</taxon>
        <taxon>Paenibacillaceae</taxon>
        <taxon>Thermobacillus</taxon>
    </lineage>
</organism>
<accession>A0ABM8V2I6</accession>
<keyword evidence="1" id="KW-0812">Transmembrane</keyword>
<reference evidence="2 3" key="1">
    <citation type="submission" date="2021-04" db="EMBL/GenBank/DDBJ databases">
        <authorList>
            <person name="Rakotoarivonina H."/>
        </authorList>
    </citation>
    <scope>NUCLEOTIDE SEQUENCE [LARGE SCALE GENOMIC DNA]</scope>
    <source>
        <strain evidence="2 3">XE</strain>
    </source>
</reference>
<gene>
    <name evidence="2" type="primary">txxe 1512</name>
    <name evidence="2" type="ORF">TXXE_06660</name>
</gene>
<evidence type="ECO:0000256" key="1">
    <source>
        <dbReference type="SAM" id="Phobius"/>
    </source>
</evidence>
<dbReference type="EMBL" id="CAJRAY010000026">
    <property type="protein sequence ID" value="CAG5083013.1"/>
    <property type="molecule type" value="Genomic_DNA"/>
</dbReference>
<keyword evidence="3" id="KW-1185">Reference proteome</keyword>
<name>A0ABM8V2I6_THEXY</name>
<keyword evidence="1" id="KW-0472">Membrane</keyword>
<dbReference type="Pfam" id="PF16935">
    <property type="entry name" value="Hol_Tox"/>
    <property type="match status" value="1"/>
</dbReference>
<evidence type="ECO:0000313" key="2">
    <source>
        <dbReference type="EMBL" id="CAG5083013.1"/>
    </source>
</evidence>
<proteinExistence type="predicted"/>
<comment type="caution">
    <text evidence="2">The sequence shown here is derived from an EMBL/GenBank/DDBJ whole genome shotgun (WGS) entry which is preliminary data.</text>
</comment>